<keyword evidence="1" id="KW-0732">Signal</keyword>
<dbReference type="AlphaFoldDB" id="A0A0J7IXV1"/>
<sequence>MNRCFLLFFVLLAVSCSENATGISSKNADSAKIIESINVVRTKFNDSIRILNQRNIWGDLSGRKTLTFTDDFVTFKGNVDFIKVDRDQYDVMGKAVSGKNKVSLSGVIRRVSDKHLNFEGRISQVINGKKFVRTRRTTFMDEGKGKFWRLQNKVNGEGFVEYIDIYY</sequence>
<evidence type="ECO:0000313" key="2">
    <source>
        <dbReference type="EMBL" id="KMQ71058.1"/>
    </source>
</evidence>
<dbReference type="RefSeq" id="WP_048499691.1">
    <property type="nucleotide sequence ID" value="NZ_LFNG01000011.1"/>
</dbReference>
<name>A0A0J7IXV1_9FLAO</name>
<gene>
    <name evidence="2" type="ORF">ACM44_08920</name>
</gene>
<reference evidence="2 3" key="1">
    <citation type="journal article" date="2004" name="Int. J. Syst. Evol. Microbiol.">
        <title>Kaistella koreensis gen. nov., sp. nov., a novel member of the Chryseobacterium-Bergeyella-Riemerella branch.</title>
        <authorList>
            <person name="Kim M.K."/>
            <person name="Im W.T."/>
            <person name="Shin Y.K."/>
            <person name="Lim J.H."/>
            <person name="Kim S.H."/>
            <person name="Lee B.C."/>
            <person name="Park M.Y."/>
            <person name="Lee K.Y."/>
            <person name="Lee S.T."/>
        </authorList>
    </citation>
    <scope>NUCLEOTIDE SEQUENCE [LARGE SCALE GENOMIC DNA]</scope>
    <source>
        <strain evidence="2 3">CCUG 49689</strain>
    </source>
</reference>
<feature type="signal peptide" evidence="1">
    <location>
        <begin position="1"/>
        <end position="20"/>
    </location>
</feature>
<dbReference type="OrthoDB" id="1254942at2"/>
<accession>A0A0J7IXV1</accession>
<keyword evidence="3" id="KW-1185">Reference proteome</keyword>
<organism evidence="2 3">
    <name type="scientific">Chryseobacterium koreense CCUG 49689</name>
    <dbReference type="NCBI Taxonomy" id="1304281"/>
    <lineage>
        <taxon>Bacteria</taxon>
        <taxon>Pseudomonadati</taxon>
        <taxon>Bacteroidota</taxon>
        <taxon>Flavobacteriia</taxon>
        <taxon>Flavobacteriales</taxon>
        <taxon>Weeksellaceae</taxon>
        <taxon>Chryseobacterium group</taxon>
        <taxon>Chryseobacterium</taxon>
    </lineage>
</organism>
<feature type="chain" id="PRO_5005288985" description="DUF4440 domain-containing protein" evidence="1">
    <location>
        <begin position="21"/>
        <end position="167"/>
    </location>
</feature>
<evidence type="ECO:0000256" key="1">
    <source>
        <dbReference type="SAM" id="SignalP"/>
    </source>
</evidence>
<dbReference type="Proteomes" id="UP000035900">
    <property type="component" value="Unassembled WGS sequence"/>
</dbReference>
<proteinExistence type="predicted"/>
<evidence type="ECO:0000313" key="3">
    <source>
        <dbReference type="Proteomes" id="UP000035900"/>
    </source>
</evidence>
<dbReference type="PATRIC" id="fig|1304281.5.peg.1918"/>
<dbReference type="STRING" id="1304281.ACM44_08920"/>
<evidence type="ECO:0008006" key="4">
    <source>
        <dbReference type="Google" id="ProtNLM"/>
    </source>
</evidence>
<comment type="caution">
    <text evidence="2">The sequence shown here is derived from an EMBL/GenBank/DDBJ whole genome shotgun (WGS) entry which is preliminary data.</text>
</comment>
<dbReference type="PROSITE" id="PS51257">
    <property type="entry name" value="PROKAR_LIPOPROTEIN"/>
    <property type="match status" value="1"/>
</dbReference>
<protein>
    <recommendedName>
        <fullName evidence="4">DUF4440 domain-containing protein</fullName>
    </recommendedName>
</protein>
<dbReference type="EMBL" id="LFNG01000011">
    <property type="protein sequence ID" value="KMQ71058.1"/>
    <property type="molecule type" value="Genomic_DNA"/>
</dbReference>